<reference evidence="1" key="2">
    <citation type="submission" date="2015-04" db="EMBL/GenBank/DDBJ databases">
        <title>Genome sequence of Mycobacterium arupense strain GUC1.</title>
        <authorList>
            <person name="Greninger A.L."/>
            <person name="Cunningham G."/>
            <person name="Chiu C.Y."/>
            <person name="Miller S."/>
        </authorList>
    </citation>
    <scope>NUCLEOTIDE SEQUENCE</scope>
    <source>
        <strain evidence="1">GUC1</strain>
    </source>
</reference>
<accession>A0A0F5N1Z4</accession>
<sequence length="156" mass="16659">MNGLLNALNGGRAAVEELDDPLTLRRHVDDLMAIRRAYFDGYGLYAATPHAERLIGAAMIIDPTIRADGIGDTVIVGVNIASGTQIARAATRLRDSGTGGILVGVVLNALMQGWHFNTDVWTVPEVEDLVILRGPDVSGLRKLAKCGERGVRLALC</sequence>
<keyword evidence="4" id="KW-1185">Reference proteome</keyword>
<dbReference type="AlphaFoldDB" id="A0A0F5N1Z4"/>
<name>A0A0F5N1Z4_9MYCO</name>
<evidence type="ECO:0000313" key="4">
    <source>
        <dbReference type="Proteomes" id="UP000192327"/>
    </source>
</evidence>
<evidence type="ECO:0000313" key="3">
    <source>
        <dbReference type="Proteomes" id="UP000034416"/>
    </source>
</evidence>
<organism evidence="1 3">
    <name type="scientific">Mycolicibacter arupensis</name>
    <dbReference type="NCBI Taxonomy" id="342002"/>
    <lineage>
        <taxon>Bacteria</taxon>
        <taxon>Bacillati</taxon>
        <taxon>Actinomycetota</taxon>
        <taxon>Actinomycetes</taxon>
        <taxon>Mycobacteriales</taxon>
        <taxon>Mycobacteriaceae</taxon>
        <taxon>Mycolicibacter</taxon>
    </lineage>
</organism>
<dbReference type="RefSeq" id="WP_046188118.1">
    <property type="nucleotide sequence ID" value="NZ_JACKUJ010000017.1"/>
</dbReference>
<evidence type="ECO:0000313" key="2">
    <source>
        <dbReference type="EMBL" id="OQZ99347.1"/>
    </source>
</evidence>
<gene>
    <name evidence="2" type="ORF">BST15_07780</name>
    <name evidence="1" type="ORF">WR43_02930</name>
</gene>
<dbReference type="Proteomes" id="UP000192327">
    <property type="component" value="Unassembled WGS sequence"/>
</dbReference>
<dbReference type="Proteomes" id="UP000034416">
    <property type="component" value="Unassembled WGS sequence"/>
</dbReference>
<evidence type="ECO:0000313" key="1">
    <source>
        <dbReference type="EMBL" id="KKC00890.1"/>
    </source>
</evidence>
<reference evidence="2 4" key="3">
    <citation type="submission" date="2016-12" db="EMBL/GenBank/DDBJ databases">
        <title>The new phylogeny of genus Mycobacterium.</title>
        <authorList>
            <person name="Tortoli E."/>
            <person name="Trovato A."/>
            <person name="Cirillo D.M."/>
        </authorList>
    </citation>
    <scope>NUCLEOTIDE SEQUENCE [LARGE SCALE GENOMIC DNA]</scope>
    <source>
        <strain evidence="2 4">DSM 44942</strain>
    </source>
</reference>
<reference evidence="3" key="1">
    <citation type="submission" date="2015-04" db="EMBL/GenBank/DDBJ databases">
        <title>Genome sequence of Mycobacterium arupense GUC1.</title>
        <authorList>
            <person name="Greninger A.L."/>
            <person name="Cunningham G."/>
            <person name="Chiu C.Y."/>
            <person name="Miller S."/>
        </authorList>
    </citation>
    <scope>NUCLEOTIDE SEQUENCE [LARGE SCALE GENOMIC DNA]</scope>
    <source>
        <strain evidence="3">GUC1</strain>
    </source>
</reference>
<protein>
    <submittedName>
        <fullName evidence="1">Uncharacterized protein</fullName>
    </submittedName>
</protein>
<dbReference type="EMBL" id="MVHH01000011">
    <property type="protein sequence ID" value="OQZ99347.1"/>
    <property type="molecule type" value="Genomic_DNA"/>
</dbReference>
<proteinExistence type="predicted"/>
<comment type="caution">
    <text evidence="1">The sequence shown here is derived from an EMBL/GenBank/DDBJ whole genome shotgun (WGS) entry which is preliminary data.</text>
</comment>
<dbReference type="EMBL" id="LASW01000006">
    <property type="protein sequence ID" value="KKC00890.1"/>
    <property type="molecule type" value="Genomic_DNA"/>
</dbReference>
<dbReference type="PATRIC" id="fig|342002.3.peg.1101"/>